<dbReference type="RefSeq" id="WP_135871376.1">
    <property type="nucleotide sequence ID" value="NZ_SRSC01000003.1"/>
</dbReference>
<evidence type="ECO:0000256" key="2">
    <source>
        <dbReference type="ARBA" id="ARBA00023125"/>
    </source>
</evidence>
<gene>
    <name evidence="5" type="ORF">E4633_15040</name>
</gene>
<protein>
    <submittedName>
        <fullName evidence="5">Site-specific integrase</fullName>
    </submittedName>
</protein>
<dbReference type="SUPFAM" id="SSF56349">
    <property type="entry name" value="DNA breaking-rejoining enzymes"/>
    <property type="match status" value="1"/>
</dbReference>
<comment type="similarity">
    <text evidence="1">Belongs to the 'phage' integrase family.</text>
</comment>
<dbReference type="InterPro" id="IPR046668">
    <property type="entry name" value="DUF6538"/>
</dbReference>
<keyword evidence="6" id="KW-1185">Reference proteome</keyword>
<name>A0A4V3NZH1_9BACT</name>
<dbReference type="GO" id="GO:0015074">
    <property type="term" value="P:DNA integration"/>
    <property type="evidence" value="ECO:0007669"/>
    <property type="project" value="InterPro"/>
</dbReference>
<sequence>MSYPTHIICREGFFYYRMKVPVDLQPHFPTKFITKSLKTRDLSVAKTMLVNLEYAVKRVFTLLRTGILDEAMAKELVKEVSPTKQPIAAYTQALGKPAGPCLSKIIEQYMLEKQSEWTPKTKMEMDGVFKLLLDIQMDIDVTTITKQTMLDLRSKLMRLPANRYKRYPDQTIQQLLEMSDITPMSTKSVNKHIGGMAALLRYCTDEGIVPVNNATGLKLSEKKRADEDRSTYSVEDLKRIVANLPFDQTTPERYWIPLIACYSGMRLNEICQLYVADVQDVDGVWCFSVNDTKDKRLKNQASERMVPMHPKLLKLGMLEYVEKLRRSKAPRLWMNLTWMDIHGYSNGFGKWYQRFNREYVTDDAKKVFHSFRHLVTDTLKQAGVQDTVIAELVGHSHGSHAMTMSRYGKRYQPKVLLEALNLIDYGVEIRPWKG</sequence>
<dbReference type="CDD" id="cd01184">
    <property type="entry name" value="INT_C_like_1"/>
    <property type="match status" value="1"/>
</dbReference>
<evidence type="ECO:0000313" key="6">
    <source>
        <dbReference type="Proteomes" id="UP000306416"/>
    </source>
</evidence>
<proteinExistence type="inferred from homology"/>
<dbReference type="Gene3D" id="1.10.443.10">
    <property type="entry name" value="Intergrase catalytic core"/>
    <property type="match status" value="1"/>
</dbReference>
<evidence type="ECO:0000256" key="3">
    <source>
        <dbReference type="ARBA" id="ARBA00023172"/>
    </source>
</evidence>
<dbReference type="PROSITE" id="PS51898">
    <property type="entry name" value="TYR_RECOMBINASE"/>
    <property type="match status" value="1"/>
</dbReference>
<evidence type="ECO:0000313" key="5">
    <source>
        <dbReference type="EMBL" id="TGU71622.1"/>
    </source>
</evidence>
<accession>A0A4V3NZH1</accession>
<dbReference type="PANTHER" id="PTHR30349:SF41">
    <property type="entry name" value="INTEGRASE_RECOMBINASE PROTEIN MJ0367-RELATED"/>
    <property type="match status" value="1"/>
</dbReference>
<dbReference type="PANTHER" id="PTHR30349">
    <property type="entry name" value="PHAGE INTEGRASE-RELATED"/>
    <property type="match status" value="1"/>
</dbReference>
<dbReference type="InterPro" id="IPR050090">
    <property type="entry name" value="Tyrosine_recombinase_XerCD"/>
</dbReference>
<reference evidence="5 6" key="1">
    <citation type="submission" date="2019-04" db="EMBL/GenBank/DDBJ databases">
        <title>Geobacter oryzae sp. nov., ferric-reducing bacteria isolated from paddy soil.</title>
        <authorList>
            <person name="Xu Z."/>
            <person name="Masuda Y."/>
            <person name="Itoh H."/>
            <person name="Senoo K."/>
        </authorList>
    </citation>
    <scope>NUCLEOTIDE SEQUENCE [LARGE SCALE GENOMIC DNA]</scope>
    <source>
        <strain evidence="5 6">Red111</strain>
    </source>
</reference>
<dbReference type="GO" id="GO:0003677">
    <property type="term" value="F:DNA binding"/>
    <property type="evidence" value="ECO:0007669"/>
    <property type="project" value="UniProtKB-KW"/>
</dbReference>
<dbReference type="Pfam" id="PF00589">
    <property type="entry name" value="Phage_integrase"/>
    <property type="match status" value="1"/>
</dbReference>
<keyword evidence="2" id="KW-0238">DNA-binding</keyword>
<feature type="domain" description="Tyr recombinase" evidence="4">
    <location>
        <begin position="227"/>
        <end position="421"/>
    </location>
</feature>
<comment type="caution">
    <text evidence="5">The sequence shown here is derived from an EMBL/GenBank/DDBJ whole genome shotgun (WGS) entry which is preliminary data.</text>
</comment>
<evidence type="ECO:0000256" key="1">
    <source>
        <dbReference type="ARBA" id="ARBA00008857"/>
    </source>
</evidence>
<dbReference type="Pfam" id="PF20172">
    <property type="entry name" value="DUF6538"/>
    <property type="match status" value="1"/>
</dbReference>
<dbReference type="InterPro" id="IPR011010">
    <property type="entry name" value="DNA_brk_join_enz"/>
</dbReference>
<dbReference type="InterPro" id="IPR002104">
    <property type="entry name" value="Integrase_catalytic"/>
</dbReference>
<evidence type="ECO:0000259" key="4">
    <source>
        <dbReference type="PROSITE" id="PS51898"/>
    </source>
</evidence>
<dbReference type="Proteomes" id="UP000306416">
    <property type="component" value="Unassembled WGS sequence"/>
</dbReference>
<dbReference type="GO" id="GO:0006310">
    <property type="term" value="P:DNA recombination"/>
    <property type="evidence" value="ECO:0007669"/>
    <property type="project" value="UniProtKB-KW"/>
</dbReference>
<dbReference type="InterPro" id="IPR013762">
    <property type="entry name" value="Integrase-like_cat_sf"/>
</dbReference>
<dbReference type="EMBL" id="SRSC01000003">
    <property type="protein sequence ID" value="TGU71622.1"/>
    <property type="molecule type" value="Genomic_DNA"/>
</dbReference>
<dbReference type="AlphaFoldDB" id="A0A4V3NZH1"/>
<keyword evidence="3" id="KW-0233">DNA recombination</keyword>
<organism evidence="5 6">
    <name type="scientific">Geomonas terrae</name>
    <dbReference type="NCBI Taxonomy" id="2562681"/>
    <lineage>
        <taxon>Bacteria</taxon>
        <taxon>Pseudomonadati</taxon>
        <taxon>Thermodesulfobacteriota</taxon>
        <taxon>Desulfuromonadia</taxon>
        <taxon>Geobacterales</taxon>
        <taxon>Geobacteraceae</taxon>
        <taxon>Geomonas</taxon>
    </lineage>
</organism>